<dbReference type="GO" id="GO:0009306">
    <property type="term" value="P:protein secretion"/>
    <property type="evidence" value="ECO:0007669"/>
    <property type="project" value="InterPro"/>
</dbReference>
<evidence type="ECO:0000256" key="9">
    <source>
        <dbReference type="ARBA" id="ARBA00023136"/>
    </source>
</evidence>
<evidence type="ECO:0000256" key="6">
    <source>
        <dbReference type="ARBA" id="ARBA00022692"/>
    </source>
</evidence>
<dbReference type="AlphaFoldDB" id="A0A8J6QRY2"/>
<dbReference type="Gene3D" id="1.10.40.60">
    <property type="entry name" value="EpsJ-like"/>
    <property type="match status" value="2"/>
</dbReference>
<dbReference type="SUPFAM" id="SSF158544">
    <property type="entry name" value="GspK insert domain-like"/>
    <property type="match status" value="1"/>
</dbReference>
<dbReference type="PANTHER" id="PTHR38831:SF2">
    <property type="entry name" value="TYPE II SECRETION SYSTEM PROTEIN K"/>
    <property type="match status" value="1"/>
</dbReference>
<evidence type="ECO:0000256" key="3">
    <source>
        <dbReference type="ARBA" id="ARBA00022448"/>
    </source>
</evidence>
<comment type="subcellular location">
    <subcellularLocation>
        <location evidence="1">Cell inner membrane</location>
    </subcellularLocation>
</comment>
<name>A0A8J6QRY2_9BACT</name>
<evidence type="ECO:0000313" key="12">
    <source>
        <dbReference type="Proteomes" id="UP000632828"/>
    </source>
</evidence>
<evidence type="ECO:0000256" key="7">
    <source>
        <dbReference type="ARBA" id="ARBA00022927"/>
    </source>
</evidence>
<keyword evidence="4" id="KW-1003">Cell membrane</keyword>
<dbReference type="RefSeq" id="WP_191155052.1">
    <property type="nucleotide sequence ID" value="NZ_JACWUN010000007.1"/>
</dbReference>
<dbReference type="NCBIfam" id="NF037980">
    <property type="entry name" value="T2SS_GspK"/>
    <property type="match status" value="1"/>
</dbReference>
<dbReference type="InterPro" id="IPR038072">
    <property type="entry name" value="GspK_central_sf"/>
</dbReference>
<dbReference type="InterPro" id="IPR049031">
    <property type="entry name" value="T2SSK_SAM-like_1st"/>
</dbReference>
<dbReference type="Gene3D" id="3.30.1300.30">
    <property type="entry name" value="GSPII I/J protein-like"/>
    <property type="match status" value="1"/>
</dbReference>
<evidence type="ECO:0000256" key="5">
    <source>
        <dbReference type="ARBA" id="ARBA00022519"/>
    </source>
</evidence>
<comment type="similarity">
    <text evidence="2">Belongs to the GSP K family.</text>
</comment>
<evidence type="ECO:0000256" key="2">
    <source>
        <dbReference type="ARBA" id="ARBA00007246"/>
    </source>
</evidence>
<gene>
    <name evidence="11" type="primary">gspK</name>
    <name evidence="11" type="ORF">ICT70_07335</name>
</gene>
<keyword evidence="6" id="KW-0812">Transmembrane</keyword>
<accession>A0A8J6QRY2</accession>
<dbReference type="Proteomes" id="UP000632828">
    <property type="component" value="Unassembled WGS sequence"/>
</dbReference>
<keyword evidence="9" id="KW-0472">Membrane</keyword>
<keyword evidence="8" id="KW-1133">Transmembrane helix</keyword>
<keyword evidence="7" id="KW-0653">Protein transport</keyword>
<keyword evidence="5" id="KW-0997">Cell inner membrane</keyword>
<reference evidence="11" key="1">
    <citation type="submission" date="2020-09" db="EMBL/GenBank/DDBJ databases">
        <title>Pelobacter alkaliphilus sp. nov., a novel anaerobic arsenate-reducing bacterium from terrestrial mud volcano.</title>
        <authorList>
            <person name="Khomyakova M.A."/>
            <person name="Merkel A.Y."/>
            <person name="Slobodkin A.I."/>
        </authorList>
    </citation>
    <scope>NUCLEOTIDE SEQUENCE</scope>
    <source>
        <strain evidence="11">M08fum</strain>
    </source>
</reference>
<keyword evidence="3" id="KW-0813">Transport</keyword>
<evidence type="ECO:0000313" key="11">
    <source>
        <dbReference type="EMBL" id="MBD1400480.1"/>
    </source>
</evidence>
<dbReference type="GO" id="GO:0005886">
    <property type="term" value="C:plasma membrane"/>
    <property type="evidence" value="ECO:0007669"/>
    <property type="project" value="UniProtKB-SubCell"/>
</dbReference>
<proteinExistence type="inferred from homology"/>
<feature type="domain" description="T2SS protein K first SAM-like" evidence="10">
    <location>
        <begin position="101"/>
        <end position="203"/>
    </location>
</feature>
<evidence type="ECO:0000256" key="4">
    <source>
        <dbReference type="ARBA" id="ARBA00022475"/>
    </source>
</evidence>
<evidence type="ECO:0000256" key="1">
    <source>
        <dbReference type="ARBA" id="ARBA00004533"/>
    </source>
</evidence>
<comment type="caution">
    <text evidence="11">The sequence shown here is derived from an EMBL/GenBank/DDBJ whole genome shotgun (WGS) entry which is preliminary data.</text>
</comment>
<evidence type="ECO:0000259" key="10">
    <source>
        <dbReference type="Pfam" id="PF21687"/>
    </source>
</evidence>
<keyword evidence="12" id="KW-1185">Reference proteome</keyword>
<organism evidence="11 12">
    <name type="scientific">Pelovirga terrestris</name>
    <dbReference type="NCBI Taxonomy" id="2771352"/>
    <lineage>
        <taxon>Bacteria</taxon>
        <taxon>Pseudomonadati</taxon>
        <taxon>Thermodesulfobacteriota</taxon>
        <taxon>Desulfuromonadia</taxon>
        <taxon>Geobacterales</taxon>
        <taxon>Geobacteraceae</taxon>
        <taxon>Pelovirga</taxon>
    </lineage>
</organism>
<protein>
    <submittedName>
        <fullName evidence="11">Type II secretion system minor pseudopilin GspK</fullName>
    </submittedName>
</protein>
<dbReference type="PIRSF" id="PIRSF002786">
    <property type="entry name" value="XcpX"/>
    <property type="match status" value="1"/>
</dbReference>
<evidence type="ECO:0000256" key="8">
    <source>
        <dbReference type="ARBA" id="ARBA00022989"/>
    </source>
</evidence>
<dbReference type="PANTHER" id="PTHR38831">
    <property type="entry name" value="TYPE II SECRETION SYSTEM PROTEIN K"/>
    <property type="match status" value="1"/>
</dbReference>
<dbReference type="InterPro" id="IPR005628">
    <property type="entry name" value="GspK"/>
</dbReference>
<sequence>MSQAGNEKGMALLIVLAVVALLSALLIEFSFSTLVDLRSVETFRDRSKAYYIARGGVEAARIILQEDRNEFDHPTEFWGEPLAGIPVGEGDVSLKIEDLSGRLNINFVGDERGNPLPGYHRFIALCEEVLPIDSGAAQSLADALVNWFHSDKTIMTADDAYYHQQTPPYERRGAKLTALEELYLVRGFDEQTITALRPFIRVVGDEPININTAPAEVLLAWQHSAAAGNVAIIFDRLDMDVLTQYRETMPFRQLGDLAQVEGIGPRWSTAWPQGSVTVQGKIYQVDSLGRVNQGSRRAQAIVAKQGNLLLSLKME</sequence>
<dbReference type="Pfam" id="PF21687">
    <property type="entry name" value="T2SSK_1st"/>
    <property type="match status" value="1"/>
</dbReference>
<dbReference type="EMBL" id="JACWUN010000007">
    <property type="protein sequence ID" value="MBD1400480.1"/>
    <property type="molecule type" value="Genomic_DNA"/>
</dbReference>